<evidence type="ECO:0000313" key="9">
    <source>
        <dbReference type="Proteomes" id="UP001501821"/>
    </source>
</evidence>
<sequence>MTEPSVLPDQSPSSHRAKRRGVSGCLPVLLALLLVVVAGYFAWTKVVSPWWDDITSDPADYPGPGHGQVVFKIDSGESIPQMGSALEKAGVVQSSEAFVDAASANDGARGIQAGTYLLKKEMKASDVVAYLADPQHLAQDTLTIPEGMRTSDVLDLLAKNTDFGKAAFQKVLDHPDRLGLPSYAHGSVEGYLFPATYVVTPSDTPTTLLKAMVDRWHQAAEDTGLEQGAQQVGLTPGEVMTVASMLEFEAQRDQDYPKVARAIYNRLDDGMMLQSDATVAYANGLSGDVFTTSEQRAVDSPYNTYAHTGLPPGPIGNPGEKTIDAALHPADGDWLYWVVVNLKTGKTVFSNTYAEHQQAVEQLQEYCTHSDACG</sequence>
<feature type="transmembrane region" description="Helical" evidence="7">
    <location>
        <begin position="21"/>
        <end position="43"/>
    </location>
</feature>
<proteinExistence type="inferred from homology"/>
<evidence type="ECO:0000256" key="1">
    <source>
        <dbReference type="ARBA" id="ARBA00022475"/>
    </source>
</evidence>
<accession>A0ABP7J094</accession>
<evidence type="ECO:0000256" key="2">
    <source>
        <dbReference type="ARBA" id="ARBA00022692"/>
    </source>
</evidence>
<evidence type="ECO:0000256" key="6">
    <source>
        <dbReference type="ARBA" id="ARBA00023316"/>
    </source>
</evidence>
<evidence type="ECO:0000256" key="7">
    <source>
        <dbReference type="HAMAP-Rule" id="MF_02065"/>
    </source>
</evidence>
<comment type="catalytic activity">
    <reaction evidence="7">
        <text>a peptidoglycan chain = a peptidoglycan chain with N-acetyl-1,6-anhydromuramyl-[peptide] at the reducing end + a peptidoglycan chain with N-acetylglucosamine at the non-reducing end.</text>
        <dbReference type="EC" id="4.2.2.29"/>
    </reaction>
</comment>
<dbReference type="RefSeq" id="WP_344778042.1">
    <property type="nucleotide sequence ID" value="NZ_BAABAH010000016.1"/>
</dbReference>
<keyword evidence="1 7" id="KW-1003">Cell membrane</keyword>
<keyword evidence="5 7" id="KW-0456">Lyase</keyword>
<evidence type="ECO:0000256" key="5">
    <source>
        <dbReference type="ARBA" id="ARBA00023239"/>
    </source>
</evidence>
<dbReference type="HAMAP" id="MF_02065">
    <property type="entry name" value="MltG"/>
    <property type="match status" value="1"/>
</dbReference>
<dbReference type="InterPro" id="IPR003770">
    <property type="entry name" value="MLTG-like"/>
</dbReference>
<comment type="function">
    <text evidence="7">Functions as a peptidoglycan terminase that cleaves nascent peptidoglycan strands endolytically to terminate their elongation.</text>
</comment>
<keyword evidence="3 7" id="KW-1133">Transmembrane helix</keyword>
<dbReference type="EC" id="4.2.2.29" evidence="7"/>
<comment type="subcellular location">
    <subcellularLocation>
        <location evidence="7">Cell membrane</location>
        <topology evidence="7">Single-pass membrane protein</topology>
    </subcellularLocation>
</comment>
<reference evidence="9" key="1">
    <citation type="journal article" date="2019" name="Int. J. Syst. Evol. Microbiol.">
        <title>The Global Catalogue of Microorganisms (GCM) 10K type strain sequencing project: providing services to taxonomists for standard genome sequencing and annotation.</title>
        <authorList>
            <consortium name="The Broad Institute Genomics Platform"/>
            <consortium name="The Broad Institute Genome Sequencing Center for Infectious Disease"/>
            <person name="Wu L."/>
            <person name="Ma J."/>
        </authorList>
    </citation>
    <scope>NUCLEOTIDE SEQUENCE [LARGE SCALE GENOMIC DNA]</scope>
    <source>
        <strain evidence="9">JCM 16953</strain>
    </source>
</reference>
<dbReference type="PANTHER" id="PTHR30518">
    <property type="entry name" value="ENDOLYTIC MUREIN TRANSGLYCOSYLASE"/>
    <property type="match status" value="1"/>
</dbReference>
<evidence type="ECO:0000256" key="4">
    <source>
        <dbReference type="ARBA" id="ARBA00023136"/>
    </source>
</evidence>
<evidence type="ECO:0000256" key="3">
    <source>
        <dbReference type="ARBA" id="ARBA00022989"/>
    </source>
</evidence>
<dbReference type="Proteomes" id="UP001501821">
    <property type="component" value="Unassembled WGS sequence"/>
</dbReference>
<dbReference type="EMBL" id="BAABAH010000016">
    <property type="protein sequence ID" value="GAA3831448.1"/>
    <property type="molecule type" value="Genomic_DNA"/>
</dbReference>
<dbReference type="Gene3D" id="3.30.1490.480">
    <property type="entry name" value="Endolytic murein transglycosylase"/>
    <property type="match status" value="1"/>
</dbReference>
<organism evidence="8 9">
    <name type="scientific">Nocardioides panacisoli</name>
    <dbReference type="NCBI Taxonomy" id="627624"/>
    <lineage>
        <taxon>Bacteria</taxon>
        <taxon>Bacillati</taxon>
        <taxon>Actinomycetota</taxon>
        <taxon>Actinomycetes</taxon>
        <taxon>Propionibacteriales</taxon>
        <taxon>Nocardioidaceae</taxon>
        <taxon>Nocardioides</taxon>
    </lineage>
</organism>
<dbReference type="NCBIfam" id="TIGR00247">
    <property type="entry name" value="endolytic transglycosylase MltG"/>
    <property type="match status" value="1"/>
</dbReference>
<evidence type="ECO:0000313" key="8">
    <source>
        <dbReference type="EMBL" id="GAA3831448.1"/>
    </source>
</evidence>
<keyword evidence="2 7" id="KW-0812">Transmembrane</keyword>
<keyword evidence="6 7" id="KW-0961">Cell wall biogenesis/degradation</keyword>
<comment type="caution">
    <text evidence="8">The sequence shown here is derived from an EMBL/GenBank/DDBJ whole genome shotgun (WGS) entry which is preliminary data.</text>
</comment>
<feature type="site" description="Important for catalytic activity" evidence="7">
    <location>
        <position position="249"/>
    </location>
</feature>
<protein>
    <recommendedName>
        <fullName evidence="7">Endolytic murein transglycosylase</fullName>
        <ecNumber evidence="7">4.2.2.29</ecNumber>
    </recommendedName>
    <alternativeName>
        <fullName evidence="7">Peptidoglycan lytic transglycosylase</fullName>
    </alternativeName>
    <alternativeName>
        <fullName evidence="7">Peptidoglycan polymerization terminase</fullName>
    </alternativeName>
</protein>
<dbReference type="Gene3D" id="3.30.160.60">
    <property type="entry name" value="Classic Zinc Finger"/>
    <property type="match status" value="1"/>
</dbReference>
<name>A0ABP7J094_9ACTN</name>
<comment type="similarity">
    <text evidence="7">Belongs to the transglycosylase MltG family.</text>
</comment>
<dbReference type="PANTHER" id="PTHR30518:SF2">
    <property type="entry name" value="ENDOLYTIC MUREIN TRANSGLYCOSYLASE"/>
    <property type="match status" value="1"/>
</dbReference>
<dbReference type="Pfam" id="PF02618">
    <property type="entry name" value="YceG"/>
    <property type="match status" value="1"/>
</dbReference>
<keyword evidence="4 7" id="KW-0472">Membrane</keyword>
<dbReference type="CDD" id="cd08010">
    <property type="entry name" value="MltG_like"/>
    <property type="match status" value="1"/>
</dbReference>
<gene>
    <name evidence="7 8" type="primary">mltG</name>
    <name evidence="8" type="ORF">GCM10022242_35940</name>
</gene>
<keyword evidence="9" id="KW-1185">Reference proteome</keyword>